<organism evidence="7 8">
    <name type="scientific">Saccharospirillum salsuginis</name>
    <dbReference type="NCBI Taxonomy" id="418750"/>
    <lineage>
        <taxon>Bacteria</taxon>
        <taxon>Pseudomonadati</taxon>
        <taxon>Pseudomonadota</taxon>
        <taxon>Gammaproteobacteria</taxon>
        <taxon>Oceanospirillales</taxon>
        <taxon>Saccharospirillaceae</taxon>
        <taxon>Saccharospirillum</taxon>
    </lineage>
</organism>
<feature type="transmembrane region" description="Helical" evidence="5">
    <location>
        <begin position="360"/>
        <end position="382"/>
    </location>
</feature>
<dbReference type="Pfam" id="PF12698">
    <property type="entry name" value="ABC2_membrane_3"/>
    <property type="match status" value="1"/>
</dbReference>
<gene>
    <name evidence="7" type="primary">natB</name>
    <name evidence="7" type="ORF">GCM10007392_02150</name>
</gene>
<feature type="transmembrane region" description="Helical" evidence="5">
    <location>
        <begin position="181"/>
        <end position="203"/>
    </location>
</feature>
<dbReference type="GO" id="GO:0016020">
    <property type="term" value="C:membrane"/>
    <property type="evidence" value="ECO:0007669"/>
    <property type="project" value="UniProtKB-SubCell"/>
</dbReference>
<proteinExistence type="predicted"/>
<feature type="transmembrane region" description="Helical" evidence="5">
    <location>
        <begin position="21"/>
        <end position="43"/>
    </location>
</feature>
<feature type="domain" description="ABC-2 type transporter transmembrane" evidence="6">
    <location>
        <begin position="21"/>
        <end position="375"/>
    </location>
</feature>
<evidence type="ECO:0000259" key="6">
    <source>
        <dbReference type="Pfam" id="PF12698"/>
    </source>
</evidence>
<feature type="transmembrane region" description="Helical" evidence="5">
    <location>
        <begin position="311"/>
        <end position="340"/>
    </location>
</feature>
<dbReference type="GO" id="GO:0140359">
    <property type="term" value="F:ABC-type transporter activity"/>
    <property type="evidence" value="ECO:0007669"/>
    <property type="project" value="InterPro"/>
</dbReference>
<evidence type="ECO:0000313" key="7">
    <source>
        <dbReference type="EMBL" id="GGX39371.1"/>
    </source>
</evidence>
<dbReference type="PANTHER" id="PTHR43471:SF3">
    <property type="entry name" value="ABC TRANSPORTER PERMEASE PROTEIN NATB"/>
    <property type="match status" value="1"/>
</dbReference>
<feature type="transmembrane region" description="Helical" evidence="5">
    <location>
        <begin position="233"/>
        <end position="255"/>
    </location>
</feature>
<reference evidence="7" key="1">
    <citation type="journal article" date="2014" name="Int. J. Syst. Evol. Microbiol.">
        <title>Complete genome sequence of Corynebacterium casei LMG S-19264T (=DSM 44701T), isolated from a smear-ripened cheese.</title>
        <authorList>
            <consortium name="US DOE Joint Genome Institute (JGI-PGF)"/>
            <person name="Walter F."/>
            <person name="Albersmeier A."/>
            <person name="Kalinowski J."/>
            <person name="Ruckert C."/>
        </authorList>
    </citation>
    <scope>NUCLEOTIDE SEQUENCE</scope>
    <source>
        <strain evidence="7">KCTC 22169</strain>
    </source>
</reference>
<dbReference type="InterPro" id="IPR013525">
    <property type="entry name" value="ABC2_TM"/>
</dbReference>
<keyword evidence="4 5" id="KW-0472">Membrane</keyword>
<evidence type="ECO:0000313" key="8">
    <source>
        <dbReference type="Proteomes" id="UP000626148"/>
    </source>
</evidence>
<keyword evidence="2 5" id="KW-0812">Transmembrane</keyword>
<evidence type="ECO:0000256" key="1">
    <source>
        <dbReference type="ARBA" id="ARBA00004141"/>
    </source>
</evidence>
<evidence type="ECO:0000256" key="2">
    <source>
        <dbReference type="ARBA" id="ARBA00022692"/>
    </source>
</evidence>
<feature type="transmembrane region" description="Helical" evidence="5">
    <location>
        <begin position="275"/>
        <end position="299"/>
    </location>
</feature>
<comment type="caution">
    <text evidence="7">The sequence shown here is derived from an EMBL/GenBank/DDBJ whole genome shotgun (WGS) entry which is preliminary data.</text>
</comment>
<keyword evidence="8" id="KW-1185">Reference proteome</keyword>
<evidence type="ECO:0000256" key="5">
    <source>
        <dbReference type="SAM" id="Phobius"/>
    </source>
</evidence>
<reference evidence="7" key="2">
    <citation type="submission" date="2020-09" db="EMBL/GenBank/DDBJ databases">
        <authorList>
            <person name="Sun Q."/>
            <person name="Kim S."/>
        </authorList>
    </citation>
    <scope>NUCLEOTIDE SEQUENCE</scope>
    <source>
        <strain evidence="7">KCTC 22169</strain>
    </source>
</reference>
<name>A0A918N4V4_9GAMM</name>
<dbReference type="Proteomes" id="UP000626148">
    <property type="component" value="Unassembled WGS sequence"/>
</dbReference>
<dbReference type="RefSeq" id="WP_189606646.1">
    <property type="nucleotide sequence ID" value="NZ_BMXR01000001.1"/>
</dbReference>
<keyword evidence="3 5" id="KW-1133">Transmembrane helix</keyword>
<sequence>MNPIWTIFKKEVRDNVRDKRSLFFAVLYGPVLMPLLMIGPLLLGMHRNSIDFEEPKTIAVVGVERAAHLMQFLKANNLDAQEAPDDFQQEIEAGRIDAVLEIPTVFDDRFRAAQPADVLIHYDESDEDSRKLKRQLTAILDRYDRTLRQLRFQARGIDPRIFEPLNVVENDLSGEGLEVPFIAYIVPFLLLYSMMMGGFYLAVDTTAGERERQSLEPLLSLPMSRISPVLGKYAAVFFFVILSMVLPLITSYALFSFLPADLLGSGIDFGPHTFLVAFVLGVPLALLITAFLLTVAAFARNTKEAQTHLSLAMMVPLVPFFLLQFMNVPTQTVTLLIPIISQFKIMEMAVASQAIPVTHFLLTTAGSVLAAVILLGATIGLYQRERILL</sequence>
<dbReference type="EMBL" id="BMXR01000001">
    <property type="protein sequence ID" value="GGX39371.1"/>
    <property type="molecule type" value="Genomic_DNA"/>
</dbReference>
<evidence type="ECO:0000256" key="4">
    <source>
        <dbReference type="ARBA" id="ARBA00023136"/>
    </source>
</evidence>
<dbReference type="AlphaFoldDB" id="A0A918N4V4"/>
<evidence type="ECO:0000256" key="3">
    <source>
        <dbReference type="ARBA" id="ARBA00022989"/>
    </source>
</evidence>
<dbReference type="PANTHER" id="PTHR43471">
    <property type="entry name" value="ABC TRANSPORTER PERMEASE"/>
    <property type="match status" value="1"/>
</dbReference>
<protein>
    <submittedName>
        <fullName evidence="7">Sodium ABC transporter permease</fullName>
    </submittedName>
</protein>
<comment type="subcellular location">
    <subcellularLocation>
        <location evidence="1">Membrane</location>
        <topology evidence="1">Multi-pass membrane protein</topology>
    </subcellularLocation>
</comment>
<accession>A0A918N4V4</accession>